<dbReference type="EMBL" id="CP020465">
    <property type="protein sequence ID" value="ASP46915.1"/>
    <property type="molecule type" value="Genomic_DNA"/>
</dbReference>
<proteinExistence type="predicted"/>
<sequence length="174" mass="20205">MKFDHFVAQIIVATNFDHFTTSDVRSAYLALKSDSSLDPAKVRRNIYAELLKLVKKGWLKKRISNKKGFTRFNKTEDFDINVITILAKFEVINSPKKQNDKQVKLFGKLNHYKAELLLNIGESEAYKELYSEFPELVDELQPQYNKARDNNTRILGKIRAIEGLLKQDEPLEKI</sequence>
<evidence type="ECO:0000313" key="2">
    <source>
        <dbReference type="Proteomes" id="UP000202259"/>
    </source>
</evidence>
<keyword evidence="2" id="KW-1185">Reference proteome</keyword>
<protein>
    <recommendedName>
        <fullName evidence="3">Response regulator</fullName>
    </recommendedName>
</protein>
<dbReference type="RefSeq" id="WP_081149265.1">
    <property type="nucleotide sequence ID" value="NZ_CP020465.1"/>
</dbReference>
<dbReference type="KEGG" id="cber:B5D82_03445"/>
<dbReference type="AlphaFoldDB" id="A0A222G4T7"/>
<dbReference type="OrthoDB" id="9128705at2"/>
<gene>
    <name evidence="1" type="ORF">B5D82_03445</name>
</gene>
<reference evidence="1 2" key="1">
    <citation type="submission" date="2017-08" db="EMBL/GenBank/DDBJ databases">
        <title>Complete genome of Colwellia sp. NB097-1, a psychrophile bacterium ioslated from Bering Sea.</title>
        <authorList>
            <person name="Chen X."/>
        </authorList>
    </citation>
    <scope>NUCLEOTIDE SEQUENCE [LARGE SCALE GENOMIC DNA]</scope>
    <source>
        <strain evidence="1 2">NB097-1</strain>
    </source>
</reference>
<accession>A0A222G4T7</accession>
<evidence type="ECO:0000313" key="1">
    <source>
        <dbReference type="EMBL" id="ASP46915.1"/>
    </source>
</evidence>
<evidence type="ECO:0008006" key="3">
    <source>
        <dbReference type="Google" id="ProtNLM"/>
    </source>
</evidence>
<dbReference type="Proteomes" id="UP000202259">
    <property type="component" value="Chromosome"/>
</dbReference>
<organism evidence="1 2">
    <name type="scientific">Cognaticolwellia beringensis</name>
    <dbReference type="NCBI Taxonomy" id="1967665"/>
    <lineage>
        <taxon>Bacteria</taxon>
        <taxon>Pseudomonadati</taxon>
        <taxon>Pseudomonadota</taxon>
        <taxon>Gammaproteobacteria</taxon>
        <taxon>Alteromonadales</taxon>
        <taxon>Colwelliaceae</taxon>
        <taxon>Cognaticolwellia</taxon>
    </lineage>
</organism>
<name>A0A222G4T7_9GAMM</name>